<keyword evidence="2" id="KW-1185">Reference proteome</keyword>
<keyword evidence="1" id="KW-0808">Transferase</keyword>
<organism evidence="1 2">
    <name type="scientific">Halosquirtibacter laminarini</name>
    <dbReference type="NCBI Taxonomy" id="3374600"/>
    <lineage>
        <taxon>Bacteria</taxon>
        <taxon>Pseudomonadati</taxon>
        <taxon>Bacteroidota</taxon>
        <taxon>Bacteroidia</taxon>
        <taxon>Marinilabiliales</taxon>
        <taxon>Prolixibacteraceae</taxon>
        <taxon>Halosquirtibacter</taxon>
    </lineage>
</organism>
<proteinExistence type="predicted"/>
<evidence type="ECO:0000313" key="2">
    <source>
        <dbReference type="Proteomes" id="UP000826212"/>
    </source>
</evidence>
<reference evidence="1" key="1">
    <citation type="submission" date="2021-08" db="EMBL/GenBank/DDBJ databases">
        <title>Novel anaerobic bacterium isolated from sea squirt in East Sea, Republic of Korea.</title>
        <authorList>
            <person name="Nguyen T.H."/>
            <person name="Li Z."/>
            <person name="Lee Y.-J."/>
            <person name="Ko J."/>
            <person name="Kim S.-G."/>
        </authorList>
    </citation>
    <scope>NUCLEOTIDE SEQUENCE</scope>
    <source>
        <strain evidence="1">KCTC 25031</strain>
    </source>
</reference>
<name>A0AC61NFB9_9BACT</name>
<dbReference type="Proteomes" id="UP000826212">
    <property type="component" value="Chromosome"/>
</dbReference>
<evidence type="ECO:0000313" key="1">
    <source>
        <dbReference type="EMBL" id="QZE14241.1"/>
    </source>
</evidence>
<protein>
    <submittedName>
        <fullName evidence="1">HAMP domain-containing histidine kinase</fullName>
    </submittedName>
</protein>
<gene>
    <name evidence="1" type="ORF">K4L44_17285</name>
</gene>
<accession>A0AC61NFB9</accession>
<sequence length="472" mass="54364">MNKRFVYILGGVMALVVVLLILVQYMSIRRNVELKEGYFHNLVNSTLVNVVRRLEIDEFKKGLTEQTVESYIVLRDSSRIFITDTITYDEDISEEEIGKDIGKLTFSNEGSSLSFNQRVQLQNRPILERIDSTILRSIIYQELHKNGINLRFLCAIKTCYTSYRSYVWKDPGYDSQGYDEETMMLFPQDIHPKAYVLAIYFPDKIDYIGQQVGMFVLPSFLLTSIIILVFILTLNIILRQKKISQIKNDFVNNMTHELKTPISTISLASQMLKDSSVTHSQKSVSHISRVIYDESKRLSHQVEKVLQMAVFNEGKLKLIFNELKVNDIVYQVTENFGVRFTKESGSLDVDLRADRDRVKADEVHFSNVIFNLLDNACKYSGEIPRIEVKTYNEDDHIVVEIKDYGIGIAKEHLKQIFDRFYRVPTGNVHDVKGFGLGLSYVHKVIEQHQGVIQVESVLGKGTVFKIYLPAKK</sequence>
<dbReference type="EMBL" id="CP081303">
    <property type="protein sequence ID" value="QZE14241.1"/>
    <property type="molecule type" value="Genomic_DNA"/>
</dbReference>
<keyword evidence="1" id="KW-0418">Kinase</keyword>